<reference evidence="2 3" key="1">
    <citation type="submission" date="2019-08" db="EMBL/GenBank/DDBJ databases">
        <title>Whole genome of Aphis craccivora.</title>
        <authorList>
            <person name="Voronova N.V."/>
            <person name="Shulinski R.S."/>
            <person name="Bandarenka Y.V."/>
            <person name="Zhorov D.G."/>
            <person name="Warner D."/>
        </authorList>
    </citation>
    <scope>NUCLEOTIDE SEQUENCE [LARGE SCALE GENOMIC DNA]</scope>
    <source>
        <strain evidence="2">180601</strain>
        <tissue evidence="2">Whole Body</tissue>
    </source>
</reference>
<dbReference type="GO" id="GO:0016538">
    <property type="term" value="F:cyclin-dependent protein serine/threonine kinase regulator activity"/>
    <property type="evidence" value="ECO:0007669"/>
    <property type="project" value="InterPro"/>
</dbReference>
<evidence type="ECO:0000313" key="3">
    <source>
        <dbReference type="Proteomes" id="UP000478052"/>
    </source>
</evidence>
<keyword evidence="3" id="KW-1185">Reference proteome</keyword>
<accession>A0A6G0Y2V4</accession>
<dbReference type="OrthoDB" id="10449817at2759"/>
<name>A0A6G0Y2V4_APHCR</name>
<evidence type="ECO:0000313" key="2">
    <source>
        <dbReference type="EMBL" id="KAF0748084.1"/>
    </source>
</evidence>
<keyword evidence="1" id="KW-1133">Transmembrane helix</keyword>
<sequence length="60" mass="7280">MTEDEWRNLGFELPSGWTHCGKLRPERMHNFYKYILYILISCLFIYIYKLDITSFNTLIA</sequence>
<protein>
    <recommendedName>
        <fullName evidence="4">Cyclin-dependent kinases regulatory subunit</fullName>
    </recommendedName>
</protein>
<dbReference type="Proteomes" id="UP000478052">
    <property type="component" value="Unassembled WGS sequence"/>
</dbReference>
<evidence type="ECO:0000256" key="1">
    <source>
        <dbReference type="SAM" id="Phobius"/>
    </source>
</evidence>
<dbReference type="EMBL" id="VUJU01006615">
    <property type="protein sequence ID" value="KAF0748084.1"/>
    <property type="molecule type" value="Genomic_DNA"/>
</dbReference>
<dbReference type="InterPro" id="IPR036858">
    <property type="entry name" value="Cyclin-dep_kinase_reg-sub_sf"/>
</dbReference>
<evidence type="ECO:0008006" key="4">
    <source>
        <dbReference type="Google" id="ProtNLM"/>
    </source>
</evidence>
<comment type="caution">
    <text evidence="2">The sequence shown here is derived from an EMBL/GenBank/DDBJ whole genome shotgun (WGS) entry which is preliminary data.</text>
</comment>
<dbReference type="AlphaFoldDB" id="A0A6G0Y2V4"/>
<gene>
    <name evidence="2" type="ORF">FWK35_00038820</name>
</gene>
<keyword evidence="1" id="KW-0472">Membrane</keyword>
<proteinExistence type="predicted"/>
<organism evidence="2 3">
    <name type="scientific">Aphis craccivora</name>
    <name type="common">Cowpea aphid</name>
    <dbReference type="NCBI Taxonomy" id="307492"/>
    <lineage>
        <taxon>Eukaryota</taxon>
        <taxon>Metazoa</taxon>
        <taxon>Ecdysozoa</taxon>
        <taxon>Arthropoda</taxon>
        <taxon>Hexapoda</taxon>
        <taxon>Insecta</taxon>
        <taxon>Pterygota</taxon>
        <taxon>Neoptera</taxon>
        <taxon>Paraneoptera</taxon>
        <taxon>Hemiptera</taxon>
        <taxon>Sternorrhyncha</taxon>
        <taxon>Aphidomorpha</taxon>
        <taxon>Aphidoidea</taxon>
        <taxon>Aphididae</taxon>
        <taxon>Aphidini</taxon>
        <taxon>Aphis</taxon>
        <taxon>Aphis</taxon>
    </lineage>
</organism>
<feature type="transmembrane region" description="Helical" evidence="1">
    <location>
        <begin position="31"/>
        <end position="48"/>
    </location>
</feature>
<dbReference type="SUPFAM" id="SSF55637">
    <property type="entry name" value="Cell cycle regulatory proteins"/>
    <property type="match status" value="1"/>
</dbReference>
<keyword evidence="1" id="KW-0812">Transmembrane</keyword>